<feature type="transmembrane region" description="Helical" evidence="7">
    <location>
        <begin position="248"/>
        <end position="275"/>
    </location>
</feature>
<keyword evidence="4 7" id="KW-1133">Transmembrane helix</keyword>
<organism evidence="9 10">
    <name type="scientific">Nocardioides cavernae</name>
    <dbReference type="NCBI Taxonomy" id="1921566"/>
    <lineage>
        <taxon>Bacteria</taxon>
        <taxon>Bacillati</taxon>
        <taxon>Actinomycetota</taxon>
        <taxon>Actinomycetes</taxon>
        <taxon>Propionibacteriales</taxon>
        <taxon>Nocardioidaceae</taxon>
        <taxon>Nocardioides</taxon>
    </lineage>
</organism>
<keyword evidence="3 7" id="KW-0812">Transmembrane</keyword>
<dbReference type="Proteomes" id="UP000549911">
    <property type="component" value="Unassembled WGS sequence"/>
</dbReference>
<evidence type="ECO:0000259" key="8">
    <source>
        <dbReference type="Pfam" id="PF12698"/>
    </source>
</evidence>
<name>A0A7Y9H4B0_9ACTN</name>
<keyword evidence="10" id="KW-1185">Reference proteome</keyword>
<protein>
    <submittedName>
        <fullName evidence="9">ABC-2 type transport system permease protein</fullName>
    </submittedName>
</protein>
<keyword evidence="2" id="KW-1003">Cell membrane</keyword>
<comment type="caution">
    <text evidence="9">The sequence shown here is derived from an EMBL/GenBank/DDBJ whole genome shotgun (WGS) entry which is preliminary data.</text>
</comment>
<feature type="region of interest" description="Disordered" evidence="6">
    <location>
        <begin position="1"/>
        <end position="28"/>
    </location>
</feature>
<evidence type="ECO:0000313" key="9">
    <source>
        <dbReference type="EMBL" id="NYE37413.1"/>
    </source>
</evidence>
<evidence type="ECO:0000313" key="10">
    <source>
        <dbReference type="Proteomes" id="UP000549911"/>
    </source>
</evidence>
<evidence type="ECO:0000256" key="1">
    <source>
        <dbReference type="ARBA" id="ARBA00004651"/>
    </source>
</evidence>
<dbReference type="GO" id="GO:0005886">
    <property type="term" value="C:plasma membrane"/>
    <property type="evidence" value="ECO:0007669"/>
    <property type="project" value="UniProtKB-SubCell"/>
</dbReference>
<feature type="transmembrane region" description="Helical" evidence="7">
    <location>
        <begin position="287"/>
        <end position="312"/>
    </location>
</feature>
<feature type="transmembrane region" description="Helical" evidence="7">
    <location>
        <begin position="324"/>
        <end position="348"/>
    </location>
</feature>
<dbReference type="PANTHER" id="PTHR30294:SF29">
    <property type="entry name" value="MULTIDRUG ABC TRANSPORTER PERMEASE YBHS-RELATED"/>
    <property type="match status" value="1"/>
</dbReference>
<gene>
    <name evidence="9" type="ORF">F4692_002546</name>
</gene>
<feature type="transmembrane region" description="Helical" evidence="7">
    <location>
        <begin position="198"/>
        <end position="219"/>
    </location>
</feature>
<evidence type="ECO:0000256" key="5">
    <source>
        <dbReference type="ARBA" id="ARBA00023136"/>
    </source>
</evidence>
<accession>A0A7Y9H4B0</accession>
<comment type="subcellular location">
    <subcellularLocation>
        <location evidence="1">Cell membrane</location>
        <topology evidence="1">Multi-pass membrane protein</topology>
    </subcellularLocation>
</comment>
<dbReference type="InterPro" id="IPR013525">
    <property type="entry name" value="ABC2_TM"/>
</dbReference>
<feature type="compositionally biased region" description="Low complexity" evidence="6">
    <location>
        <begin position="12"/>
        <end position="21"/>
    </location>
</feature>
<dbReference type="Pfam" id="PF12698">
    <property type="entry name" value="ABC2_membrane_3"/>
    <property type="match status" value="1"/>
</dbReference>
<dbReference type="RefSeq" id="WP_179619967.1">
    <property type="nucleotide sequence ID" value="NZ_JACCBW010000002.1"/>
</dbReference>
<evidence type="ECO:0000256" key="7">
    <source>
        <dbReference type="SAM" id="Phobius"/>
    </source>
</evidence>
<feature type="domain" description="ABC-2 type transporter transmembrane" evidence="8">
    <location>
        <begin position="47"/>
        <end position="387"/>
    </location>
</feature>
<dbReference type="EMBL" id="JACCBW010000002">
    <property type="protein sequence ID" value="NYE37413.1"/>
    <property type="molecule type" value="Genomic_DNA"/>
</dbReference>
<feature type="transmembrane region" description="Helical" evidence="7">
    <location>
        <begin position="368"/>
        <end position="389"/>
    </location>
</feature>
<reference evidence="9 10" key="2">
    <citation type="submission" date="2020-08" db="EMBL/GenBank/DDBJ databases">
        <title>The Agave Microbiome: Exploring the role of microbial communities in plant adaptations to desert environments.</title>
        <authorList>
            <person name="Partida-Martinez L.P."/>
        </authorList>
    </citation>
    <scope>NUCLEOTIDE SEQUENCE [LARGE SCALE GENOMIC DNA]</scope>
    <source>
        <strain evidence="9 10">AT2.17</strain>
    </source>
</reference>
<sequence>MSTDKTADKTADNTAGTTAGRTGDRTGGEPAWLLVTRREIVSRITDKSFVLGTAFMVVLIAGFIGFSIWQDEKTTDVTLGATPDSVAMATAIKDGAPDVDDKVEVTVTELADRDAAEAALRDDEVDAWLHPTDDGWQLTTESSEQDALTTVTRAVVQQTVLADNAAQVGTTVEALQAGSTVTTEFLRGDAERANVAEAVGFVFVFLFYFAALVFGMQLASSVIEEKQSRIVEIIAAAIPLRHLLAGKVLGNTALAVIQLLVYLAVGLVGLSFTSYSSYVPALSGPAAWFVAFFLAGFVALACLWAVAGSLASRTEDLQSTSTPLTMLMLVMFFGGLSLDGRAQVIASYVPPVSAVVMPKRILAGGVEWWEPLLALGLLAVFAGLTVMVGERLYRRALLQTGGRVSLKQAWATAE</sequence>
<proteinExistence type="predicted"/>
<keyword evidence="5 7" id="KW-0472">Membrane</keyword>
<feature type="transmembrane region" description="Helical" evidence="7">
    <location>
        <begin position="48"/>
        <end position="69"/>
    </location>
</feature>
<feature type="compositionally biased region" description="Basic and acidic residues" evidence="6">
    <location>
        <begin position="1"/>
        <end position="11"/>
    </location>
</feature>
<evidence type="ECO:0000256" key="2">
    <source>
        <dbReference type="ARBA" id="ARBA00022475"/>
    </source>
</evidence>
<dbReference type="PANTHER" id="PTHR30294">
    <property type="entry name" value="MEMBRANE COMPONENT OF ABC TRANSPORTER YHHJ-RELATED"/>
    <property type="match status" value="1"/>
</dbReference>
<dbReference type="AlphaFoldDB" id="A0A7Y9H4B0"/>
<dbReference type="GO" id="GO:0140359">
    <property type="term" value="F:ABC-type transporter activity"/>
    <property type="evidence" value="ECO:0007669"/>
    <property type="project" value="InterPro"/>
</dbReference>
<dbReference type="InterPro" id="IPR051449">
    <property type="entry name" value="ABC-2_transporter_component"/>
</dbReference>
<evidence type="ECO:0000256" key="3">
    <source>
        <dbReference type="ARBA" id="ARBA00022692"/>
    </source>
</evidence>
<reference evidence="9 10" key="1">
    <citation type="submission" date="2020-07" db="EMBL/GenBank/DDBJ databases">
        <authorList>
            <person name="Partida-Martinez L."/>
            <person name="Huntemann M."/>
            <person name="Clum A."/>
            <person name="Wang J."/>
            <person name="Palaniappan K."/>
            <person name="Ritter S."/>
            <person name="Chen I.-M."/>
            <person name="Stamatis D."/>
            <person name="Reddy T."/>
            <person name="O'Malley R."/>
            <person name="Daum C."/>
            <person name="Shapiro N."/>
            <person name="Ivanova N."/>
            <person name="Kyrpides N."/>
            <person name="Woyke T."/>
        </authorList>
    </citation>
    <scope>NUCLEOTIDE SEQUENCE [LARGE SCALE GENOMIC DNA]</scope>
    <source>
        <strain evidence="9 10">AT2.17</strain>
    </source>
</reference>
<evidence type="ECO:0000256" key="4">
    <source>
        <dbReference type="ARBA" id="ARBA00022989"/>
    </source>
</evidence>
<evidence type="ECO:0000256" key="6">
    <source>
        <dbReference type="SAM" id="MobiDB-lite"/>
    </source>
</evidence>